<evidence type="ECO:0000313" key="2">
    <source>
        <dbReference type="EMBL" id="QDS67725.1"/>
    </source>
</evidence>
<dbReference type="Pfam" id="PF20150">
    <property type="entry name" value="2EXR"/>
    <property type="match status" value="1"/>
</dbReference>
<dbReference type="PANTHER" id="PTHR42085">
    <property type="entry name" value="F-BOX DOMAIN-CONTAINING PROTEIN"/>
    <property type="match status" value="1"/>
</dbReference>
<gene>
    <name evidence="2" type="ORF">FKW77_005827</name>
</gene>
<evidence type="ECO:0000313" key="3">
    <source>
        <dbReference type="Proteomes" id="UP000316270"/>
    </source>
</evidence>
<dbReference type="PANTHER" id="PTHR42085:SF1">
    <property type="entry name" value="F-BOX DOMAIN-CONTAINING PROTEIN"/>
    <property type="match status" value="1"/>
</dbReference>
<reference evidence="2 3" key="1">
    <citation type="submission" date="2019-07" db="EMBL/GenBank/DDBJ databases">
        <title>Finished genome of Venturia effusa.</title>
        <authorList>
            <person name="Young C.A."/>
            <person name="Cox M.P."/>
            <person name="Ganley A.R.D."/>
            <person name="David W.J."/>
        </authorList>
    </citation>
    <scope>NUCLEOTIDE SEQUENCE [LARGE SCALE GENOMIC DNA]</scope>
    <source>
        <strain evidence="3">albino</strain>
    </source>
</reference>
<evidence type="ECO:0000259" key="1">
    <source>
        <dbReference type="Pfam" id="PF20150"/>
    </source>
</evidence>
<dbReference type="InterPro" id="IPR038883">
    <property type="entry name" value="AN11006-like"/>
</dbReference>
<dbReference type="InterPro" id="IPR045518">
    <property type="entry name" value="2EXR"/>
</dbReference>
<proteinExistence type="predicted"/>
<feature type="domain" description="2EXR" evidence="1">
    <location>
        <begin position="8"/>
        <end position="93"/>
    </location>
</feature>
<name>A0A517KWH1_9PEZI</name>
<keyword evidence="3" id="KW-1185">Reference proteome</keyword>
<accession>A0A517KWH1</accession>
<dbReference type="AlphaFoldDB" id="A0A517KWH1"/>
<sequence length="301" mass="34218">MDPQLQSPFFSRLPGELRDQIWTYALTSSDAIVDPTIPPYPRTNFQPKPSLGVSLLRTCKRIHAEISVAPLYSRNRFRFTNAHTMHHFLSANRDNPAPIVDVEIDMREVTDANAHNERELIRYLSWTREDDVLWAQKLGGLCVDAPHLKTLRLNIERWRFSESLRTVQLVQDILRGPRNLDHCIVTGADGSEILFGAKEKYIDKWGPVIFTGIMLFGKLAGLVQWIAGCVRGEKDQMIVRWSKEKKAVSLEVICKEAFTQEFGWAGYEGAMAATAQTAERGCCSLVQYERRWHSGSWPTGG</sequence>
<protein>
    <recommendedName>
        <fullName evidence="1">2EXR domain-containing protein</fullName>
    </recommendedName>
</protein>
<dbReference type="OrthoDB" id="62952at2759"/>
<organism evidence="2 3">
    <name type="scientific">Venturia effusa</name>
    <dbReference type="NCBI Taxonomy" id="50376"/>
    <lineage>
        <taxon>Eukaryota</taxon>
        <taxon>Fungi</taxon>
        <taxon>Dikarya</taxon>
        <taxon>Ascomycota</taxon>
        <taxon>Pezizomycotina</taxon>
        <taxon>Dothideomycetes</taxon>
        <taxon>Pleosporomycetidae</taxon>
        <taxon>Venturiales</taxon>
        <taxon>Venturiaceae</taxon>
        <taxon>Venturia</taxon>
    </lineage>
</organism>
<dbReference type="EMBL" id="CP042185">
    <property type="protein sequence ID" value="QDS67725.1"/>
    <property type="molecule type" value="Genomic_DNA"/>
</dbReference>
<dbReference type="Proteomes" id="UP000316270">
    <property type="component" value="Chromosome 1"/>
</dbReference>